<dbReference type="Pfam" id="PF13946">
    <property type="entry name" value="DUF4214"/>
    <property type="match status" value="2"/>
</dbReference>
<name>A0ABM6J0E0_9PSED</name>
<dbReference type="InterPro" id="IPR025282">
    <property type="entry name" value="DUF4214"/>
</dbReference>
<sequence>MQYDSPQSSSALQDTLNADSANLSENTIAAISSLLNLNNVQDVNIAGIEGNAVQLPTSGQADIVIGEVEGEQGDQVVVDLAAAEAAGVSAYVLQSDANLVVDLQGQAAAAGDVQTLAAAVAPAVDTSGIQLVVATGNGDDVITVKGDQNTLIDGGDGNDTIVTGNGNNVVIAGNGNNNVTTGSGDDTIILSGSDHADIVNAGAGYDVVQLDGTRDDYELTVGNNFNVNLTGNQTAAIKDAEFLKFVDADGAEQSIALAHNDAEALALRMYEGILGRDADVNGAKSFVEAVNNGTSLTDIANAFLNSQEFAGANNAADINDLYNTLLGRDADQGGADAWAALLANGGTLADVAGAIAVSEEAQDRDQSNGDFVRDLYTAALGRDADEAGLDAWVSQLFNGTSRADVAKGIVGSEEAANKANGDFIDSLYQSALGRDADDAGKAAWAAQLEAGASQADVALGIVGSPEAAAHIDNVVVLHGQV</sequence>
<reference evidence="3 4" key="1">
    <citation type="submission" date="2017-02" db="EMBL/GenBank/DDBJ databases">
        <authorList>
            <person name="Guo L."/>
        </authorList>
    </citation>
    <scope>NUCLEOTIDE SEQUENCE [LARGE SCALE GENOMIC DNA]</scope>
    <source>
        <strain evidence="3 4">PRS09-11288</strain>
    </source>
</reference>
<dbReference type="InterPro" id="IPR011049">
    <property type="entry name" value="Serralysin-like_metalloprot_C"/>
</dbReference>
<gene>
    <name evidence="3" type="ORF">B2J77_05950</name>
</gene>
<dbReference type="Gene3D" id="2.160.20.160">
    <property type="match status" value="1"/>
</dbReference>
<evidence type="ECO:0000313" key="4">
    <source>
        <dbReference type="Proteomes" id="UP000191010"/>
    </source>
</evidence>
<dbReference type="InterPro" id="IPR038255">
    <property type="entry name" value="PBS_linker_sf"/>
</dbReference>
<dbReference type="Proteomes" id="UP000191010">
    <property type="component" value="Chromosome"/>
</dbReference>
<dbReference type="EMBL" id="CP019952">
    <property type="protein sequence ID" value="AQW67802.1"/>
    <property type="molecule type" value="Genomic_DNA"/>
</dbReference>
<dbReference type="Gene3D" id="1.10.3130.20">
    <property type="entry name" value="Phycobilisome linker domain"/>
    <property type="match status" value="2"/>
</dbReference>
<organism evidence="3 4">
    <name type="scientific">Pseudomonas parafulva</name>
    <dbReference type="NCBI Taxonomy" id="157782"/>
    <lineage>
        <taxon>Bacteria</taxon>
        <taxon>Pseudomonadati</taxon>
        <taxon>Pseudomonadota</taxon>
        <taxon>Gammaproteobacteria</taxon>
        <taxon>Pseudomonadales</taxon>
        <taxon>Pseudomonadaceae</taxon>
        <taxon>Pseudomonas</taxon>
    </lineage>
</organism>
<evidence type="ECO:0000256" key="1">
    <source>
        <dbReference type="ARBA" id="ARBA00022837"/>
    </source>
</evidence>
<dbReference type="Pfam" id="PF00353">
    <property type="entry name" value="HemolysinCabind"/>
    <property type="match status" value="2"/>
</dbReference>
<accession>A0ABM6J0E0</accession>
<evidence type="ECO:0000259" key="2">
    <source>
        <dbReference type="Pfam" id="PF13946"/>
    </source>
</evidence>
<keyword evidence="1" id="KW-0106">Calcium</keyword>
<protein>
    <submittedName>
        <fullName evidence="3">Hemolysin</fullName>
    </submittedName>
</protein>
<evidence type="ECO:0000313" key="3">
    <source>
        <dbReference type="EMBL" id="AQW67802.1"/>
    </source>
</evidence>
<feature type="domain" description="DUF4214" evidence="2">
    <location>
        <begin position="269"/>
        <end position="311"/>
    </location>
</feature>
<feature type="domain" description="DUF4214" evidence="2">
    <location>
        <begin position="354"/>
        <end position="418"/>
    </location>
</feature>
<dbReference type="RefSeq" id="WP_078478166.1">
    <property type="nucleotide sequence ID" value="NZ_CP019952.1"/>
</dbReference>
<dbReference type="SUPFAM" id="SSF51120">
    <property type="entry name" value="beta-Roll"/>
    <property type="match status" value="1"/>
</dbReference>
<proteinExistence type="predicted"/>
<dbReference type="InterPro" id="IPR001343">
    <property type="entry name" value="Hemolysn_Ca-bd"/>
</dbReference>
<keyword evidence="4" id="KW-1185">Reference proteome</keyword>